<comment type="caution">
    <text evidence="1">The sequence shown here is derived from an EMBL/GenBank/DDBJ whole genome shotgun (WGS) entry which is preliminary data.</text>
</comment>
<dbReference type="Proteomes" id="UP000242427">
    <property type="component" value="Unassembled WGS sequence"/>
</dbReference>
<gene>
    <name evidence="1" type="ORF">B7P34_03390</name>
</gene>
<proteinExistence type="predicted"/>
<accession>A0A9X7PJB1</accession>
<reference evidence="1 2" key="1">
    <citation type="submission" date="2018-03" db="EMBL/GenBank/DDBJ databases">
        <title>Chitinolytic properties of Streptosporangium nondiastaticum TBG75A20.</title>
        <authorList>
            <person name="Gayathri V."/>
            <person name="Shiburaj S."/>
        </authorList>
    </citation>
    <scope>NUCLEOTIDE SEQUENCE [LARGE SCALE GENOMIC DNA]</scope>
    <source>
        <strain evidence="1 2">TBG75A20</strain>
    </source>
</reference>
<name>A0A9X7PJB1_9ACTN</name>
<dbReference type="OrthoDB" id="218750at2"/>
<evidence type="ECO:0000313" key="2">
    <source>
        <dbReference type="Proteomes" id="UP000242427"/>
    </source>
</evidence>
<organism evidence="1 2">
    <name type="scientific">Streptosporangium nondiastaticum</name>
    <dbReference type="NCBI Taxonomy" id="35764"/>
    <lineage>
        <taxon>Bacteria</taxon>
        <taxon>Bacillati</taxon>
        <taxon>Actinomycetota</taxon>
        <taxon>Actinomycetes</taxon>
        <taxon>Streptosporangiales</taxon>
        <taxon>Streptosporangiaceae</taxon>
        <taxon>Streptosporangium</taxon>
    </lineage>
</organism>
<protein>
    <recommendedName>
        <fullName evidence="3">DNA-binding protein</fullName>
    </recommendedName>
</protein>
<evidence type="ECO:0000313" key="1">
    <source>
        <dbReference type="EMBL" id="PSJ30055.1"/>
    </source>
</evidence>
<dbReference type="RefSeq" id="WP_106674260.1">
    <property type="nucleotide sequence ID" value="NZ_PXWG01000004.1"/>
</dbReference>
<sequence>MHKTDGNGDWIAREWKSFTITAALQGFVGGWGVWYDDALVSIERTGRFIAGTWAPEAGEDGPRPGGDGTWTRFIGRIGAVALRAAAPSTRPARREVLLNFLESWAESPFADPSYRFRIGRLAAEGPFGVRGAGGSTHGAAVATYWPVKGKRRLLEARTGDDAPGLPGELLYAEDAHRGWGGPEQLRRLVALVRERGPMPWDPAAVVELSDACGISRPAAALTLSGNPGTGGYYTPFLDKDERAALGLKTAEAESGRAELGRLRDADRVALLADVLPEDPADLWEPGGLRRVAARTAEAWREQQGVRPRPPEQTWQAALALETPIPATDLCHLFLDPARAPLPPGFYLRAWPCPPEHRALRTVWDVMGFPDANAVVDAVFTGLPWAYADLPAGDPVRDGAPEVVRVMREVLARKDSPAKVLYAGVVGGSGGSARWDWLTGGACDRMMDRITAGDLPPGRYESDPRACAPALVAEVADRLGPAEDAAALYLQLLTLPVPSDRNVRRWNGWTPARHRAAVGELVGRGLVVEDKRARAGRSVFLPGPWAHAAKPLPPMELWKTSLLGAVLTGGDGVRTPAQVRAVPPLPGTLPELFAAAWQRVRNGEGPSASAA</sequence>
<dbReference type="EMBL" id="PXWG01000004">
    <property type="protein sequence ID" value="PSJ30055.1"/>
    <property type="molecule type" value="Genomic_DNA"/>
</dbReference>
<keyword evidence="2" id="KW-1185">Reference proteome</keyword>
<dbReference type="AlphaFoldDB" id="A0A9X7PJB1"/>
<evidence type="ECO:0008006" key="3">
    <source>
        <dbReference type="Google" id="ProtNLM"/>
    </source>
</evidence>